<comment type="caution">
    <text evidence="3">The sequence shown here is derived from an EMBL/GenBank/DDBJ whole genome shotgun (WGS) entry which is preliminary data.</text>
</comment>
<dbReference type="AlphaFoldDB" id="A0A0G0NYE3"/>
<protein>
    <submittedName>
        <fullName evidence="3">PKD domain containing protein</fullName>
    </submittedName>
</protein>
<reference evidence="3 4" key="1">
    <citation type="journal article" date="2015" name="Nature">
        <title>rRNA introns, odd ribosomes, and small enigmatic genomes across a large radiation of phyla.</title>
        <authorList>
            <person name="Brown C.T."/>
            <person name="Hug L.A."/>
            <person name="Thomas B.C."/>
            <person name="Sharon I."/>
            <person name="Castelle C.J."/>
            <person name="Singh A."/>
            <person name="Wilkins M.J."/>
            <person name="Williams K.H."/>
            <person name="Banfield J.F."/>
        </authorList>
    </citation>
    <scope>NUCLEOTIDE SEQUENCE [LARGE SCALE GENOMIC DNA]</scope>
</reference>
<dbReference type="EMBL" id="LBVS01000003">
    <property type="protein sequence ID" value="KKQ90864.1"/>
    <property type="molecule type" value="Genomic_DNA"/>
</dbReference>
<feature type="compositionally biased region" description="Polar residues" evidence="1">
    <location>
        <begin position="201"/>
        <end position="210"/>
    </location>
</feature>
<feature type="compositionally biased region" description="Low complexity" evidence="1">
    <location>
        <begin position="135"/>
        <end position="197"/>
    </location>
</feature>
<dbReference type="STRING" id="1618332.UT15_C0003G0039"/>
<dbReference type="Proteomes" id="UP000033862">
    <property type="component" value="Unassembled WGS sequence"/>
</dbReference>
<keyword evidence="2" id="KW-0472">Membrane</keyword>
<gene>
    <name evidence="3" type="ORF">UT15_C0003G0039</name>
</gene>
<organism evidence="3 4">
    <name type="scientific">Berkelbacteria bacterium GW2011_GWA1_39_10</name>
    <dbReference type="NCBI Taxonomy" id="1618332"/>
    <lineage>
        <taxon>Bacteria</taxon>
        <taxon>Candidatus Berkelbacteria</taxon>
    </lineage>
</organism>
<evidence type="ECO:0000313" key="3">
    <source>
        <dbReference type="EMBL" id="KKQ90864.1"/>
    </source>
</evidence>
<keyword evidence="2" id="KW-0812">Transmembrane</keyword>
<feature type="transmembrane region" description="Helical" evidence="2">
    <location>
        <begin position="344"/>
        <end position="364"/>
    </location>
</feature>
<name>A0A0G0NYE3_9BACT</name>
<keyword evidence="2" id="KW-1133">Transmembrane helix</keyword>
<evidence type="ECO:0000313" key="4">
    <source>
        <dbReference type="Proteomes" id="UP000033862"/>
    </source>
</evidence>
<proteinExistence type="predicted"/>
<feature type="region of interest" description="Disordered" evidence="1">
    <location>
        <begin position="135"/>
        <end position="210"/>
    </location>
</feature>
<sequence>MGTKYFLFGMFSIVFALIGIKVSLGQSATTTGFTQPKPYIINPVNNTTVSGNATIMVYINPTVVQEMDIYALNSASNRLFLGIASQVQGTYFSLNLNTSSLANGPYRIWAEAHIGDGQIVTYSDKIIINVQNTSTNTTNNATTTPVPTKVITPTPAQSTPTPSATENTSPIPTPSAATQSTPKSSSSATPTPQATLPVPKNTPTPIQSSNLTTGSILLKSVKFDLFKDKANRLEKIEGRKSSQGQEFLIFSGVSLKDTFVKLTIESQPIVVSVQSNSNGDWTYTLEKPLEPGSHEAFVEVNNGQVAETTGPYPFTIAKAQATADNPAGSSLSLTNSTTYAIKNYLYIIAGIIGIAILAVIFFYYRKSKKVTN</sequence>
<evidence type="ECO:0000256" key="2">
    <source>
        <dbReference type="SAM" id="Phobius"/>
    </source>
</evidence>
<evidence type="ECO:0000256" key="1">
    <source>
        <dbReference type="SAM" id="MobiDB-lite"/>
    </source>
</evidence>
<accession>A0A0G0NYE3</accession>